<dbReference type="OrthoDB" id="9767470at2"/>
<protein>
    <submittedName>
        <fullName evidence="2">Uncharacterized membrane-anchored protein</fullName>
    </submittedName>
</protein>
<dbReference type="InterPro" id="IPR021830">
    <property type="entry name" value="DUF3422"/>
</dbReference>
<dbReference type="RefSeq" id="WP_088812088.1">
    <property type="nucleotide sequence ID" value="NZ_FYEX01000001.1"/>
</dbReference>
<feature type="transmembrane region" description="Helical" evidence="1">
    <location>
        <begin position="412"/>
        <end position="434"/>
    </location>
</feature>
<evidence type="ECO:0000256" key="1">
    <source>
        <dbReference type="SAM" id="Phobius"/>
    </source>
</evidence>
<dbReference type="EMBL" id="FYEX01000001">
    <property type="protein sequence ID" value="SNC60251.1"/>
    <property type="molecule type" value="Genomic_DNA"/>
</dbReference>
<sequence>MRTYDHPLRTVLHEEVHARPPVALWPRDRILNQAFLLNAKDRIKQLEWINSISLKMNQAADPHHGQSFRIIELQAAPQRIIIKWELHGEFASISAVVQQANLLDQPHIQTRQNIEQEVNRFLANLGVSPIHESGGLRIAAMDVAFEDRPLFSDAEQVSQIFSGNTLLGSTILSSQKAQLWTDLQINEDGYISYLVPHVGMGSRQAGRVARRITETETYRMASMLAFPVAKSLSGPLRQAEAELAELSKEISGAQSQLSAAPNADGEFLHRISMLASKIEEWISEHGLRFTASEAYSQLVHKNLEELNESSVPGVQTLSEFMDRRFAPAMSTCSWTQRRLKELSDRISRTTQILRTRIEYVNESQTQQLLASMDQRAQLQLRLQETVEGLSVLVLTYYAVSLIIYMAKGVKELGLGLSPELIGAACAPLIAYGIYRANQLRKKKFQSE</sequence>
<reference evidence="3" key="1">
    <citation type="submission" date="2017-06" db="EMBL/GenBank/DDBJ databases">
        <authorList>
            <person name="Varghese N."/>
            <person name="Submissions S."/>
        </authorList>
    </citation>
    <scope>NUCLEOTIDE SEQUENCE [LARGE SCALE GENOMIC DNA]</scope>
    <source>
        <strain evidence="3">MWH-VicM1</strain>
    </source>
</reference>
<dbReference type="Pfam" id="PF11902">
    <property type="entry name" value="DUF3422"/>
    <property type="match status" value="1"/>
</dbReference>
<accession>A0A212T337</accession>
<proteinExistence type="predicted"/>
<keyword evidence="1" id="KW-1133">Transmembrane helix</keyword>
<evidence type="ECO:0000313" key="2">
    <source>
        <dbReference type="EMBL" id="SNC60251.1"/>
    </source>
</evidence>
<dbReference type="Proteomes" id="UP000197215">
    <property type="component" value="Unassembled WGS sequence"/>
</dbReference>
<organism evidence="2 3">
    <name type="scientific">Polynucleobacter victoriensis</name>
    <dbReference type="NCBI Taxonomy" id="2049319"/>
    <lineage>
        <taxon>Bacteria</taxon>
        <taxon>Pseudomonadati</taxon>
        <taxon>Pseudomonadota</taxon>
        <taxon>Betaproteobacteria</taxon>
        <taxon>Burkholderiales</taxon>
        <taxon>Burkholderiaceae</taxon>
        <taxon>Polynucleobacter</taxon>
    </lineage>
</organism>
<gene>
    <name evidence="2" type="ORF">SAMN06295916_0238</name>
</gene>
<keyword evidence="3" id="KW-1185">Reference proteome</keyword>
<keyword evidence="1" id="KW-0812">Transmembrane</keyword>
<dbReference type="AlphaFoldDB" id="A0A212T337"/>
<evidence type="ECO:0000313" key="3">
    <source>
        <dbReference type="Proteomes" id="UP000197215"/>
    </source>
</evidence>
<name>A0A212T337_9BURK</name>
<keyword evidence="1" id="KW-0472">Membrane</keyword>